<dbReference type="PANTHER" id="PTHR10130:SF9">
    <property type="entry name" value="PEROXISOMAL TARGETING SIGNAL RECEPTOR"/>
    <property type="match status" value="1"/>
</dbReference>
<evidence type="ECO:0000256" key="2">
    <source>
        <dbReference type="ARBA" id="ARBA00005348"/>
    </source>
</evidence>
<proteinExistence type="inferred from homology"/>
<sequence>MIDLSRFARGRSPARKFPQPRQIGLCLTKDPLASSKPTSLPTMSLQSLMSGADCAVQSNPLAQVMKHTEGDRSLQQDRIAGPSSSRLHYLPGTITGQTSERDIQLVHQFFDGPPATQHLAFGSARLVSPLPAPQVMSLGPGNPRLEESWMESSLKAGFRPLQDTSFHGDANWVMEFSKSGPTIQRNQSLTPQQDLTRNAFSSQTQGMYGMSGGMYRPYGGMGMVNGLQPQMTDKGKGKMRVEDFDAAFAQAAASYHTESAKIEEVQDITEALASTVLDDTSATKQATPTSEDFKTVWEQLQKSELPPPAEDMVKWEAEFNQMMNNQRNMDFDYDTMGLSQWEAPSSSLQSLAFDKDGIPLLGDYEFEKNNQFMAEPSGKTLLERAKILLNENGSLSEASLMLEAAIQKTELGEGGYEAWILLGEARNMDEREELGIKALTEGVRRAREIGAHGVGMLALAISYTNEGYERASHTMLLRWLQEAHPDAEIPHTAWSSLQESPWFAQQQVTQAFLDYARIQHSKGVVDADLQAGLGVLFYTSNQFDRAKDCFEAALSVRPTDYQLWNRLGSSLSNGSNHEESLGAYREALNLRPTYIRAILNVAVACLNIGAFKESAEHILGALSLQSASGDGSESLWSTLRRVMSELNRHDLVAMTEPGGKRDLEVFRNNGFDF</sequence>
<dbReference type="AlphaFoldDB" id="A0A9P6HUK3"/>
<comment type="subcellular location">
    <subcellularLocation>
        <location evidence="1">Cytoplasm</location>
    </subcellularLocation>
</comment>
<keyword evidence="5 6" id="KW-0802">TPR repeat</keyword>
<name>A0A9P6HUK3_9AGAM</name>
<keyword evidence="9" id="KW-1185">Reference proteome</keyword>
<dbReference type="EMBL" id="WIUZ02000001">
    <property type="protein sequence ID" value="KAF9793357.1"/>
    <property type="molecule type" value="Genomic_DNA"/>
</dbReference>
<dbReference type="GO" id="GO:0005778">
    <property type="term" value="C:peroxisomal membrane"/>
    <property type="evidence" value="ECO:0007669"/>
    <property type="project" value="TreeGrafter"/>
</dbReference>
<keyword evidence="3" id="KW-0963">Cytoplasm</keyword>
<dbReference type="InterPro" id="IPR011990">
    <property type="entry name" value="TPR-like_helical_dom_sf"/>
</dbReference>
<reference evidence="8" key="1">
    <citation type="journal article" date="2020" name="Nat. Commun.">
        <title>Large-scale genome sequencing of mycorrhizal fungi provides insights into the early evolution of symbiotic traits.</title>
        <authorList>
            <person name="Miyauchi S."/>
            <person name="Kiss E."/>
            <person name="Kuo A."/>
            <person name="Drula E."/>
            <person name="Kohler A."/>
            <person name="Sanchez-Garcia M."/>
            <person name="Morin E."/>
            <person name="Andreopoulos B."/>
            <person name="Barry K.W."/>
            <person name="Bonito G."/>
            <person name="Buee M."/>
            <person name="Carver A."/>
            <person name="Chen C."/>
            <person name="Cichocki N."/>
            <person name="Clum A."/>
            <person name="Culley D."/>
            <person name="Crous P.W."/>
            <person name="Fauchery L."/>
            <person name="Girlanda M."/>
            <person name="Hayes R.D."/>
            <person name="Keri Z."/>
            <person name="LaButti K."/>
            <person name="Lipzen A."/>
            <person name="Lombard V."/>
            <person name="Magnuson J."/>
            <person name="Maillard F."/>
            <person name="Murat C."/>
            <person name="Nolan M."/>
            <person name="Ohm R.A."/>
            <person name="Pangilinan J."/>
            <person name="Pereira M.F."/>
            <person name="Perotto S."/>
            <person name="Peter M."/>
            <person name="Pfister S."/>
            <person name="Riley R."/>
            <person name="Sitrit Y."/>
            <person name="Stielow J.B."/>
            <person name="Szollosi G."/>
            <person name="Zifcakova L."/>
            <person name="Stursova M."/>
            <person name="Spatafora J.W."/>
            <person name="Tedersoo L."/>
            <person name="Vaario L.M."/>
            <person name="Yamada A."/>
            <person name="Yan M."/>
            <person name="Wang P."/>
            <person name="Xu J."/>
            <person name="Bruns T."/>
            <person name="Baldrian P."/>
            <person name="Vilgalys R."/>
            <person name="Dunand C."/>
            <person name="Henrissat B."/>
            <person name="Grigoriev I.V."/>
            <person name="Hibbett D."/>
            <person name="Nagy L.G."/>
            <person name="Martin F.M."/>
        </authorList>
    </citation>
    <scope>NUCLEOTIDE SEQUENCE</scope>
    <source>
        <strain evidence="8">UH-Tt-Lm1</strain>
    </source>
</reference>
<evidence type="ECO:0000256" key="1">
    <source>
        <dbReference type="ARBA" id="ARBA00004496"/>
    </source>
</evidence>
<reference evidence="8" key="2">
    <citation type="submission" date="2020-11" db="EMBL/GenBank/DDBJ databases">
        <authorList>
            <consortium name="DOE Joint Genome Institute"/>
            <person name="Kuo A."/>
            <person name="Miyauchi S."/>
            <person name="Kiss E."/>
            <person name="Drula E."/>
            <person name="Kohler A."/>
            <person name="Sanchez-Garcia M."/>
            <person name="Andreopoulos B."/>
            <person name="Barry K.W."/>
            <person name="Bonito G."/>
            <person name="Buee M."/>
            <person name="Carver A."/>
            <person name="Chen C."/>
            <person name="Cichocki N."/>
            <person name="Clum A."/>
            <person name="Culley D."/>
            <person name="Crous P.W."/>
            <person name="Fauchery L."/>
            <person name="Girlanda M."/>
            <person name="Hayes R."/>
            <person name="Keri Z."/>
            <person name="Labutti K."/>
            <person name="Lipzen A."/>
            <person name="Lombard V."/>
            <person name="Magnuson J."/>
            <person name="Maillard F."/>
            <person name="Morin E."/>
            <person name="Murat C."/>
            <person name="Nolan M."/>
            <person name="Ohm R."/>
            <person name="Pangilinan J."/>
            <person name="Pereira M."/>
            <person name="Perotto S."/>
            <person name="Peter M."/>
            <person name="Riley R."/>
            <person name="Sitrit Y."/>
            <person name="Stielow B."/>
            <person name="Szollosi G."/>
            <person name="Zifcakova L."/>
            <person name="Stursova M."/>
            <person name="Spatafora J.W."/>
            <person name="Tedersoo L."/>
            <person name="Vaario L.-M."/>
            <person name="Yamada A."/>
            <person name="Yan M."/>
            <person name="Wang P."/>
            <person name="Xu J."/>
            <person name="Bruns T."/>
            <person name="Baldrian P."/>
            <person name="Vilgalys R."/>
            <person name="Henrissat B."/>
            <person name="Grigoriev I.V."/>
            <person name="Hibbett D."/>
            <person name="Nagy L.G."/>
            <person name="Martin F.M."/>
        </authorList>
    </citation>
    <scope>NUCLEOTIDE SEQUENCE</scope>
    <source>
        <strain evidence="8">UH-Tt-Lm1</strain>
    </source>
</reference>
<dbReference type="Pfam" id="PF13432">
    <property type="entry name" value="TPR_16"/>
    <property type="match status" value="1"/>
</dbReference>
<organism evidence="8 9">
    <name type="scientific">Thelephora terrestris</name>
    <dbReference type="NCBI Taxonomy" id="56493"/>
    <lineage>
        <taxon>Eukaryota</taxon>
        <taxon>Fungi</taxon>
        <taxon>Dikarya</taxon>
        <taxon>Basidiomycota</taxon>
        <taxon>Agaricomycotina</taxon>
        <taxon>Agaricomycetes</taxon>
        <taxon>Thelephorales</taxon>
        <taxon>Thelephoraceae</taxon>
        <taxon>Thelephora</taxon>
    </lineage>
</organism>
<feature type="repeat" description="TPR" evidence="6">
    <location>
        <begin position="527"/>
        <end position="560"/>
    </location>
</feature>
<dbReference type="SMART" id="SM00028">
    <property type="entry name" value="TPR"/>
    <property type="match status" value="4"/>
</dbReference>
<evidence type="ECO:0000256" key="4">
    <source>
        <dbReference type="ARBA" id="ARBA00022737"/>
    </source>
</evidence>
<dbReference type="GO" id="GO:0016560">
    <property type="term" value="P:protein import into peroxisome matrix, docking"/>
    <property type="evidence" value="ECO:0007669"/>
    <property type="project" value="TreeGrafter"/>
</dbReference>
<keyword evidence="4" id="KW-0677">Repeat</keyword>
<protein>
    <submittedName>
        <fullName evidence="8">Peroxisome targeting signal receptor</fullName>
    </submittedName>
</protein>
<keyword evidence="8" id="KW-0675">Receptor</keyword>
<evidence type="ECO:0000256" key="3">
    <source>
        <dbReference type="ARBA" id="ARBA00022490"/>
    </source>
</evidence>
<dbReference type="SUPFAM" id="SSF48452">
    <property type="entry name" value="TPR-like"/>
    <property type="match status" value="1"/>
</dbReference>
<dbReference type="PROSITE" id="PS50005">
    <property type="entry name" value="TPR"/>
    <property type="match status" value="2"/>
</dbReference>
<feature type="region of interest" description="Disordered" evidence="7">
    <location>
        <begin position="1"/>
        <end position="20"/>
    </location>
</feature>
<accession>A0A9P6HUK3</accession>
<dbReference type="Gene3D" id="1.25.40.10">
    <property type="entry name" value="Tetratricopeptide repeat domain"/>
    <property type="match status" value="1"/>
</dbReference>
<evidence type="ECO:0000256" key="7">
    <source>
        <dbReference type="SAM" id="MobiDB-lite"/>
    </source>
</evidence>
<dbReference type="PANTHER" id="PTHR10130">
    <property type="entry name" value="PEROXISOMAL TARGETING SIGNAL 1 RECEPTOR PEX5"/>
    <property type="match status" value="1"/>
</dbReference>
<dbReference type="GO" id="GO:0005829">
    <property type="term" value="C:cytosol"/>
    <property type="evidence" value="ECO:0007669"/>
    <property type="project" value="TreeGrafter"/>
</dbReference>
<dbReference type="InterPro" id="IPR024111">
    <property type="entry name" value="PEX5/PEX5L"/>
</dbReference>
<comment type="similarity">
    <text evidence="2">Belongs to the peroxisomal targeting signal receptor family.</text>
</comment>
<comment type="caution">
    <text evidence="8">The sequence shown here is derived from an EMBL/GenBank/DDBJ whole genome shotgun (WGS) entry which is preliminary data.</text>
</comment>
<dbReference type="OrthoDB" id="10006023at2759"/>
<feature type="repeat" description="TPR" evidence="6">
    <location>
        <begin position="561"/>
        <end position="594"/>
    </location>
</feature>
<evidence type="ECO:0000256" key="5">
    <source>
        <dbReference type="ARBA" id="ARBA00022803"/>
    </source>
</evidence>
<evidence type="ECO:0000313" key="9">
    <source>
        <dbReference type="Proteomes" id="UP000736335"/>
    </source>
</evidence>
<dbReference type="GO" id="GO:0005052">
    <property type="term" value="F:peroxisome matrix targeting signal-1 binding"/>
    <property type="evidence" value="ECO:0007669"/>
    <property type="project" value="TreeGrafter"/>
</dbReference>
<dbReference type="InterPro" id="IPR019734">
    <property type="entry name" value="TPR_rpt"/>
</dbReference>
<gene>
    <name evidence="8" type="ORF">BJ322DRAFT_1034195</name>
</gene>
<dbReference type="Proteomes" id="UP000736335">
    <property type="component" value="Unassembled WGS sequence"/>
</dbReference>
<evidence type="ECO:0000313" key="8">
    <source>
        <dbReference type="EMBL" id="KAF9793357.1"/>
    </source>
</evidence>
<evidence type="ECO:0000256" key="6">
    <source>
        <dbReference type="PROSITE-ProRule" id="PRU00339"/>
    </source>
</evidence>